<feature type="domain" description="Squalene cyclase N-terminal" evidence="6">
    <location>
        <begin position="312"/>
        <end position="574"/>
    </location>
</feature>
<feature type="transmembrane region" description="Helical" evidence="4">
    <location>
        <begin position="42"/>
        <end position="62"/>
    </location>
</feature>
<evidence type="ECO:0000256" key="1">
    <source>
        <dbReference type="ARBA" id="ARBA00009755"/>
    </source>
</evidence>
<evidence type="ECO:0000313" key="7">
    <source>
        <dbReference type="EMBL" id="GMH79469.1"/>
    </source>
</evidence>
<evidence type="ECO:0008006" key="9">
    <source>
        <dbReference type="Google" id="ProtNLM"/>
    </source>
</evidence>
<feature type="domain" description="Squalene cyclase C-terminal" evidence="5">
    <location>
        <begin position="595"/>
        <end position="949"/>
    </location>
</feature>
<dbReference type="Pfam" id="PF13243">
    <property type="entry name" value="SQHop_cyclase_C"/>
    <property type="match status" value="1"/>
</dbReference>
<keyword evidence="2" id="KW-0677">Repeat</keyword>
<sequence>MYYFIKILLSLIPASVSSILFKYVHTIEYFLNLPWVFFITSYLRPLLLPLWIILTTIHIRTFNICSSTSKITSRTPSGILLKLIYIYTTLSILLSSQYLTFFLLLLIYNPLNPPTSHPGNPLSKSKQMEQSEHPNILIPFPHHNLIHSSSKHESSLLTGSPLGRSAWIQPTNSRNSITGTLGVILGASNPKVTLYINNSSAPPLRPDSKYNKNIFTFNPSKNVNASDTVYREQKMREYLERKSEVVVGERWEVLVERIGGAVVPRREREARDYEEALFKGTLFYNMFQDPSGLWYGDYGGPLFLNCGLVVAWYLSRNDLTGSILSPEERKMLVHYLKCHKQIDGGWGTHIEGASTMFGTVMCYVSLRLLGVPASELKSSLKFILDNGSATCTSSWAKFYLCVLGLMSWSAHNSTPIEMLLLPEWFPFGPGRMWCHSRMVYVPMAWLYCKRYVYEGCEEDEVIKELREELYGGEYDKIDWEKARTTVAPMDNYSPITYLMSFVMWLLSFYESLPFFAPLRDYLREKAFKRADEYLKAEELQTNYICIGPVNKVLNMIISRDDKNKQRYAMHKERVKDYLWVAEDGLKMQGYNGSQCWDASFYAQALHESGLADIHPQTVERLYSFLEGTQILSTPLSSNSPAMFYEAPSERVKAFRHVSLGGWPFSTSAHGWPISDCTGEGLKAIMALQPYVQEGIQAGRVKPMTDIRLFNAVNVILTLQNDDGGFATYENNRGFGWFEWLNPSEVFGDIMIDYSYVECSMASLTALFDFQELYPEHRKQEIKTALTKGKKFIKSIQRSDGSWYGSWACCFCYGTWFGVEGLVACGEGDSSNVKLAMKFLKSKQCENGGWGEDFRSCYNKSYSPTGAERYGDEQGACVINTAWSLLALIKGGEGDSDCVERGVEYLMRRQLNTGDWPQEGISGVFNRSCGITYTSYRNVFPLWALGRYRQWRERNEERDEDERRSLEKSSAALSVL</sequence>
<dbReference type="Pfam" id="PF13249">
    <property type="entry name" value="SQHop_cyclase_N"/>
    <property type="match status" value="1"/>
</dbReference>
<evidence type="ECO:0000256" key="2">
    <source>
        <dbReference type="ARBA" id="ARBA00022737"/>
    </source>
</evidence>
<protein>
    <recommendedName>
        <fullName evidence="9">Terpene cyclase/mutase family member</fullName>
    </recommendedName>
</protein>
<dbReference type="SFLD" id="SFLDG01016">
    <property type="entry name" value="Prenyltransferase_Like_2"/>
    <property type="match status" value="1"/>
</dbReference>
<dbReference type="InterPro" id="IPR008930">
    <property type="entry name" value="Terpenoid_cyclase/PrenylTrfase"/>
</dbReference>
<comment type="caution">
    <text evidence="7">The sequence shown here is derived from an EMBL/GenBank/DDBJ whole genome shotgun (WGS) entry which is preliminary data.</text>
</comment>
<dbReference type="SUPFAM" id="SSF48239">
    <property type="entry name" value="Terpenoid cyclases/Protein prenyltransferases"/>
    <property type="match status" value="2"/>
</dbReference>
<evidence type="ECO:0000256" key="3">
    <source>
        <dbReference type="SAM" id="MobiDB-lite"/>
    </source>
</evidence>
<evidence type="ECO:0000313" key="8">
    <source>
        <dbReference type="Proteomes" id="UP001165122"/>
    </source>
</evidence>
<dbReference type="Proteomes" id="UP001165122">
    <property type="component" value="Unassembled WGS sequence"/>
</dbReference>
<reference evidence="8" key="1">
    <citation type="journal article" date="2023" name="Commun. Biol.">
        <title>Genome analysis of Parmales, the sister group of diatoms, reveals the evolutionary specialization of diatoms from phago-mixotrophs to photoautotrophs.</title>
        <authorList>
            <person name="Ban H."/>
            <person name="Sato S."/>
            <person name="Yoshikawa S."/>
            <person name="Yamada K."/>
            <person name="Nakamura Y."/>
            <person name="Ichinomiya M."/>
            <person name="Sato N."/>
            <person name="Blanc-Mathieu R."/>
            <person name="Endo H."/>
            <person name="Kuwata A."/>
            <person name="Ogata H."/>
        </authorList>
    </citation>
    <scope>NUCLEOTIDE SEQUENCE [LARGE SCALE GENOMIC DNA]</scope>
    <source>
        <strain evidence="8">NIES 3700</strain>
    </source>
</reference>
<dbReference type="NCBIfam" id="TIGR01787">
    <property type="entry name" value="squalene_cyclas"/>
    <property type="match status" value="1"/>
</dbReference>
<dbReference type="GO" id="GO:0016866">
    <property type="term" value="F:intramolecular transferase activity"/>
    <property type="evidence" value="ECO:0007669"/>
    <property type="project" value="InterPro"/>
</dbReference>
<keyword evidence="8" id="KW-1185">Reference proteome</keyword>
<feature type="region of interest" description="Disordered" evidence="3">
    <location>
        <begin position="953"/>
        <end position="975"/>
    </location>
</feature>
<dbReference type="PANTHER" id="PTHR11764:SF20">
    <property type="entry name" value="LANOSTEROL SYNTHASE"/>
    <property type="match status" value="1"/>
</dbReference>
<keyword evidence="4" id="KW-0472">Membrane</keyword>
<keyword evidence="4" id="KW-1133">Transmembrane helix</keyword>
<dbReference type="OrthoDB" id="21502at2759"/>
<name>A0A9W7AWY4_9STRA</name>
<dbReference type="AlphaFoldDB" id="A0A9W7AWY4"/>
<gene>
    <name evidence="7" type="ORF">TrLO_g4053</name>
</gene>
<dbReference type="Gene3D" id="1.50.10.20">
    <property type="match status" value="2"/>
</dbReference>
<evidence type="ECO:0000259" key="6">
    <source>
        <dbReference type="Pfam" id="PF13249"/>
    </source>
</evidence>
<dbReference type="InterPro" id="IPR018333">
    <property type="entry name" value="Squalene_cyclase"/>
</dbReference>
<dbReference type="PANTHER" id="PTHR11764">
    <property type="entry name" value="TERPENE CYCLASE/MUTASE FAMILY MEMBER"/>
    <property type="match status" value="1"/>
</dbReference>
<organism evidence="7 8">
    <name type="scientific">Triparma laevis f. longispina</name>
    <dbReference type="NCBI Taxonomy" id="1714387"/>
    <lineage>
        <taxon>Eukaryota</taxon>
        <taxon>Sar</taxon>
        <taxon>Stramenopiles</taxon>
        <taxon>Ochrophyta</taxon>
        <taxon>Bolidophyceae</taxon>
        <taxon>Parmales</taxon>
        <taxon>Triparmaceae</taxon>
        <taxon>Triparma</taxon>
    </lineage>
</organism>
<dbReference type="InterPro" id="IPR032696">
    <property type="entry name" value="SQ_cyclase_C"/>
</dbReference>
<dbReference type="GO" id="GO:0016104">
    <property type="term" value="P:triterpenoid biosynthetic process"/>
    <property type="evidence" value="ECO:0007669"/>
    <property type="project" value="InterPro"/>
</dbReference>
<dbReference type="CDD" id="cd02892">
    <property type="entry name" value="SQCY_1"/>
    <property type="match status" value="1"/>
</dbReference>
<proteinExistence type="inferred from homology"/>
<keyword evidence="4" id="KW-0812">Transmembrane</keyword>
<dbReference type="EMBL" id="BRXW01000918">
    <property type="protein sequence ID" value="GMH79469.1"/>
    <property type="molecule type" value="Genomic_DNA"/>
</dbReference>
<feature type="compositionally biased region" description="Basic and acidic residues" evidence="3">
    <location>
        <begin position="953"/>
        <end position="966"/>
    </location>
</feature>
<dbReference type="GO" id="GO:0005811">
    <property type="term" value="C:lipid droplet"/>
    <property type="evidence" value="ECO:0007669"/>
    <property type="project" value="InterPro"/>
</dbReference>
<accession>A0A9W7AWY4</accession>
<evidence type="ECO:0000256" key="4">
    <source>
        <dbReference type="SAM" id="Phobius"/>
    </source>
</evidence>
<comment type="similarity">
    <text evidence="1">Belongs to the terpene cyclase/mutase family.</text>
</comment>
<evidence type="ECO:0000259" key="5">
    <source>
        <dbReference type="Pfam" id="PF13243"/>
    </source>
</evidence>
<dbReference type="InterPro" id="IPR032697">
    <property type="entry name" value="SQ_cyclase_N"/>
</dbReference>
<feature type="transmembrane region" description="Helical" evidence="4">
    <location>
        <begin position="83"/>
        <end position="108"/>
    </location>
</feature>